<reference evidence="2" key="1">
    <citation type="submission" date="2023-03" db="EMBL/GenBank/DDBJ databases">
        <title>Massive genome expansion in bonnet fungi (Mycena s.s.) driven by repeated elements and novel gene families across ecological guilds.</title>
        <authorList>
            <consortium name="Lawrence Berkeley National Laboratory"/>
            <person name="Harder C.B."/>
            <person name="Miyauchi S."/>
            <person name="Viragh M."/>
            <person name="Kuo A."/>
            <person name="Thoen E."/>
            <person name="Andreopoulos B."/>
            <person name="Lu D."/>
            <person name="Skrede I."/>
            <person name="Drula E."/>
            <person name="Henrissat B."/>
            <person name="Morin E."/>
            <person name="Kohler A."/>
            <person name="Barry K."/>
            <person name="LaButti K."/>
            <person name="Morin E."/>
            <person name="Salamov A."/>
            <person name="Lipzen A."/>
            <person name="Mereny Z."/>
            <person name="Hegedus B."/>
            <person name="Baldrian P."/>
            <person name="Stursova M."/>
            <person name="Weitz H."/>
            <person name="Taylor A."/>
            <person name="Grigoriev I.V."/>
            <person name="Nagy L.G."/>
            <person name="Martin F."/>
            <person name="Kauserud H."/>
        </authorList>
    </citation>
    <scope>NUCLEOTIDE SEQUENCE</scope>
    <source>
        <strain evidence="2">9144</strain>
    </source>
</reference>
<name>A0AAD6Y5J8_9AGAR</name>
<gene>
    <name evidence="2" type="ORF">GGX14DRAFT_699161</name>
</gene>
<keyword evidence="1" id="KW-0732">Signal</keyword>
<evidence type="ECO:0000256" key="1">
    <source>
        <dbReference type="SAM" id="SignalP"/>
    </source>
</evidence>
<keyword evidence="3" id="KW-1185">Reference proteome</keyword>
<accession>A0AAD6Y5J8</accession>
<sequence length="164" mass="17823">MLNLHIRLLLFLRGLSHSLATPSPKELLGSTGTSSLSLSPLSSAPASCASGIQRAFSVRHPALAAQEPARAHSGDRVFISLVLEKVRVPRNVAVGRSLHWGVFSPVTKQTVHLNMSTFAHPHLPSIQILVAVKVWRSNDTATLSNDDFTIFSKPPSIAWKDFNN</sequence>
<feature type="chain" id="PRO_5042186090" evidence="1">
    <location>
        <begin position="21"/>
        <end position="164"/>
    </location>
</feature>
<feature type="signal peptide" evidence="1">
    <location>
        <begin position="1"/>
        <end position="20"/>
    </location>
</feature>
<organism evidence="2 3">
    <name type="scientific">Mycena pura</name>
    <dbReference type="NCBI Taxonomy" id="153505"/>
    <lineage>
        <taxon>Eukaryota</taxon>
        <taxon>Fungi</taxon>
        <taxon>Dikarya</taxon>
        <taxon>Basidiomycota</taxon>
        <taxon>Agaricomycotina</taxon>
        <taxon>Agaricomycetes</taxon>
        <taxon>Agaricomycetidae</taxon>
        <taxon>Agaricales</taxon>
        <taxon>Marasmiineae</taxon>
        <taxon>Mycenaceae</taxon>
        <taxon>Mycena</taxon>
    </lineage>
</organism>
<protein>
    <submittedName>
        <fullName evidence="2">Uncharacterized protein</fullName>
    </submittedName>
</protein>
<comment type="caution">
    <text evidence="2">The sequence shown here is derived from an EMBL/GenBank/DDBJ whole genome shotgun (WGS) entry which is preliminary data.</text>
</comment>
<dbReference type="AlphaFoldDB" id="A0AAD6Y5J8"/>
<dbReference type="Proteomes" id="UP001219525">
    <property type="component" value="Unassembled WGS sequence"/>
</dbReference>
<evidence type="ECO:0000313" key="2">
    <source>
        <dbReference type="EMBL" id="KAJ7202590.1"/>
    </source>
</evidence>
<proteinExistence type="predicted"/>
<evidence type="ECO:0000313" key="3">
    <source>
        <dbReference type="Proteomes" id="UP001219525"/>
    </source>
</evidence>
<dbReference type="EMBL" id="JARJCW010000054">
    <property type="protein sequence ID" value="KAJ7202590.1"/>
    <property type="molecule type" value="Genomic_DNA"/>
</dbReference>